<organism evidence="3 4">
    <name type="scientific">Phenylobacterium conjunctum</name>
    <dbReference type="NCBI Taxonomy" id="1298959"/>
    <lineage>
        <taxon>Bacteria</taxon>
        <taxon>Pseudomonadati</taxon>
        <taxon>Pseudomonadota</taxon>
        <taxon>Alphaproteobacteria</taxon>
        <taxon>Caulobacterales</taxon>
        <taxon>Caulobacteraceae</taxon>
        <taxon>Phenylobacterium</taxon>
    </lineage>
</organism>
<dbReference type="RefSeq" id="WP_377352495.1">
    <property type="nucleotide sequence ID" value="NZ_JBHTLQ010000005.1"/>
</dbReference>
<dbReference type="PANTHER" id="PTHR31126:SF1">
    <property type="entry name" value="TYROSINE SPECIFIC PROTEIN PHOSPHATASES DOMAIN-CONTAINING PROTEIN"/>
    <property type="match status" value="1"/>
</dbReference>
<dbReference type="EC" id="3.1.3.48" evidence="3"/>
<comment type="caution">
    <text evidence="3">The sequence shown here is derived from an EMBL/GenBank/DDBJ whole genome shotgun (WGS) entry which is preliminary data.</text>
</comment>
<keyword evidence="4" id="KW-1185">Reference proteome</keyword>
<dbReference type="InterPro" id="IPR006311">
    <property type="entry name" value="TAT_signal"/>
</dbReference>
<comment type="similarity">
    <text evidence="1">Belongs to the protein-tyrosine phosphatase family.</text>
</comment>
<dbReference type="Pfam" id="PF13350">
    <property type="entry name" value="Y_phosphatase3"/>
    <property type="match status" value="1"/>
</dbReference>
<dbReference type="PANTHER" id="PTHR31126">
    <property type="entry name" value="TYROSINE-PROTEIN PHOSPHATASE"/>
    <property type="match status" value="1"/>
</dbReference>
<dbReference type="SUPFAM" id="SSF52799">
    <property type="entry name" value="(Phosphotyrosine protein) phosphatases II"/>
    <property type="match status" value="1"/>
</dbReference>
<dbReference type="PROSITE" id="PS51318">
    <property type="entry name" value="TAT"/>
    <property type="match status" value="1"/>
</dbReference>
<evidence type="ECO:0000313" key="4">
    <source>
        <dbReference type="Proteomes" id="UP001597216"/>
    </source>
</evidence>
<accession>A0ABW3SYC8</accession>
<dbReference type="Gene3D" id="3.90.190.10">
    <property type="entry name" value="Protein tyrosine phosphatase superfamily"/>
    <property type="match status" value="1"/>
</dbReference>
<evidence type="ECO:0000256" key="1">
    <source>
        <dbReference type="ARBA" id="ARBA00009580"/>
    </source>
</evidence>
<evidence type="ECO:0000256" key="2">
    <source>
        <dbReference type="SAM" id="SignalP"/>
    </source>
</evidence>
<protein>
    <submittedName>
        <fullName evidence="3">Tyrosine-protein phosphatase</fullName>
        <ecNumber evidence="3">3.1.3.48</ecNumber>
    </submittedName>
</protein>
<proteinExistence type="inferred from homology"/>
<dbReference type="Proteomes" id="UP001597216">
    <property type="component" value="Unassembled WGS sequence"/>
</dbReference>
<keyword evidence="2" id="KW-0732">Signal</keyword>
<feature type="chain" id="PRO_5046400764" evidence="2">
    <location>
        <begin position="22"/>
        <end position="360"/>
    </location>
</feature>
<feature type="signal peptide" evidence="2">
    <location>
        <begin position="1"/>
        <end position="21"/>
    </location>
</feature>
<dbReference type="GO" id="GO:0004725">
    <property type="term" value="F:protein tyrosine phosphatase activity"/>
    <property type="evidence" value="ECO:0007669"/>
    <property type="project" value="UniProtKB-EC"/>
</dbReference>
<gene>
    <name evidence="3" type="ORF">ACFQ27_03410</name>
</gene>
<reference evidence="4" key="1">
    <citation type="journal article" date="2019" name="Int. J. Syst. Evol. Microbiol.">
        <title>The Global Catalogue of Microorganisms (GCM) 10K type strain sequencing project: providing services to taxonomists for standard genome sequencing and annotation.</title>
        <authorList>
            <consortium name="The Broad Institute Genomics Platform"/>
            <consortium name="The Broad Institute Genome Sequencing Center for Infectious Disease"/>
            <person name="Wu L."/>
            <person name="Ma J."/>
        </authorList>
    </citation>
    <scope>NUCLEOTIDE SEQUENCE [LARGE SCALE GENOMIC DNA]</scope>
    <source>
        <strain evidence="4">CCUG 55074</strain>
    </source>
</reference>
<evidence type="ECO:0000313" key="3">
    <source>
        <dbReference type="EMBL" id="MFD1189615.1"/>
    </source>
</evidence>
<name>A0ABW3SYC8_9CAUL</name>
<dbReference type="EMBL" id="JBHTLQ010000005">
    <property type="protein sequence ID" value="MFD1189615.1"/>
    <property type="molecule type" value="Genomic_DNA"/>
</dbReference>
<dbReference type="InterPro" id="IPR026893">
    <property type="entry name" value="Tyr/Ser_Pase_IphP-type"/>
</dbReference>
<dbReference type="InterPro" id="IPR029021">
    <property type="entry name" value="Prot-tyrosine_phosphatase-like"/>
</dbReference>
<keyword evidence="3" id="KW-0378">Hydrolase</keyword>
<sequence>MDRRSFLLTAAALAAAPQALAARPVLEAKAVRLSPKAVRLTWNGKSTPASVFVSSDPDAPRLFMREMRSGVTSGAAELSLQAAPRPYFLVADKAGGQTRVAERILPLQGGRNFRDLGGYRAADGRQVRWGRIYRSGVMSGLTPADMTYLSGLGVAVICDLRSVQERTAEPTPFLKTEETRVAAHDYEMGASLNAMYRATTRAEAVQAFADGYVQFIDMLTPQYTEMFDHLVRRETPLAMNCSAGKDRTGMAAALVLSVLGVPRQTVVADYALTQTYTPPSMYTQQVSKGAPMSGVSTAQAQAFARMPPEVLNVLMGSDPDVMRIALKAVDDKFGGPVALAKARFGLTDAKVARLRETYLI</sequence>